<keyword evidence="7" id="KW-1185">Reference proteome</keyword>
<evidence type="ECO:0000256" key="3">
    <source>
        <dbReference type="ARBA" id="ARBA00022729"/>
    </source>
</evidence>
<organism evidence="6 7">
    <name type="scientific">Parasponia andersonii</name>
    <name type="common">Sponia andersonii</name>
    <dbReference type="NCBI Taxonomy" id="3476"/>
    <lineage>
        <taxon>Eukaryota</taxon>
        <taxon>Viridiplantae</taxon>
        <taxon>Streptophyta</taxon>
        <taxon>Embryophyta</taxon>
        <taxon>Tracheophyta</taxon>
        <taxon>Spermatophyta</taxon>
        <taxon>Magnoliopsida</taxon>
        <taxon>eudicotyledons</taxon>
        <taxon>Gunneridae</taxon>
        <taxon>Pentapetalae</taxon>
        <taxon>rosids</taxon>
        <taxon>fabids</taxon>
        <taxon>Rosales</taxon>
        <taxon>Cannabaceae</taxon>
        <taxon>Parasponia</taxon>
    </lineage>
</organism>
<dbReference type="OrthoDB" id="1939111at2759"/>
<dbReference type="Pfam" id="PF00560">
    <property type="entry name" value="LRR_1"/>
    <property type="match status" value="2"/>
</dbReference>
<gene>
    <name evidence="6" type="ORF">PanWU01x14_034550</name>
</gene>
<dbReference type="STRING" id="3476.A0A2P5DSZ0"/>
<sequence>MNKLSGKIPVTLSNLSQLMLLDLSINKLEGEVPLELGRLKNLEVLYLHSNDLVSGSNNTSLSFLTALTNCSHLKKLHLASCFFTGKLPDSVGGFSKVLYYFNIRDNSIAGNIPESIGNLSSLVTLNMWYKLLNGSLPASLGKLEQPQILNLGKNLRANSR</sequence>
<dbReference type="EMBL" id="JXTB01000018">
    <property type="protein sequence ID" value="PON76401.1"/>
    <property type="molecule type" value="Genomic_DNA"/>
</dbReference>
<reference evidence="7" key="1">
    <citation type="submission" date="2016-06" db="EMBL/GenBank/DDBJ databases">
        <title>Parallel loss of symbiosis genes in relatives of nitrogen-fixing non-legume Parasponia.</title>
        <authorList>
            <person name="Van Velzen R."/>
            <person name="Holmer R."/>
            <person name="Bu F."/>
            <person name="Rutten L."/>
            <person name="Van Zeijl A."/>
            <person name="Liu W."/>
            <person name="Santuari L."/>
            <person name="Cao Q."/>
            <person name="Sharma T."/>
            <person name="Shen D."/>
            <person name="Roswanjaya Y."/>
            <person name="Wardhani T."/>
            <person name="Kalhor M.S."/>
            <person name="Jansen J."/>
            <person name="Van den Hoogen J."/>
            <person name="Gungor B."/>
            <person name="Hartog M."/>
            <person name="Hontelez J."/>
            <person name="Verver J."/>
            <person name="Yang W.-C."/>
            <person name="Schijlen E."/>
            <person name="Repin R."/>
            <person name="Schilthuizen M."/>
            <person name="Schranz E."/>
            <person name="Heidstra R."/>
            <person name="Miyata K."/>
            <person name="Fedorova E."/>
            <person name="Kohlen W."/>
            <person name="Bisseling T."/>
            <person name="Smit S."/>
            <person name="Geurts R."/>
        </authorList>
    </citation>
    <scope>NUCLEOTIDE SEQUENCE [LARGE SCALE GENOMIC DNA]</scope>
    <source>
        <strain evidence="7">cv. WU1-14</strain>
    </source>
</reference>
<dbReference type="SUPFAM" id="SSF52058">
    <property type="entry name" value="L domain-like"/>
    <property type="match status" value="1"/>
</dbReference>
<comment type="subcellular location">
    <subcellularLocation>
        <location evidence="1">Membrane</location>
        <topology evidence="1">Single-pass type I membrane protein</topology>
    </subcellularLocation>
</comment>
<dbReference type="InterPro" id="IPR032675">
    <property type="entry name" value="LRR_dom_sf"/>
</dbReference>
<dbReference type="PANTHER" id="PTHR48053:SF126">
    <property type="entry name" value="MDIS1-INTERACTING RECEPTOR LIKE KINASE 2-LIKE ISOFORM X1"/>
    <property type="match status" value="1"/>
</dbReference>
<dbReference type="GO" id="GO:0016020">
    <property type="term" value="C:membrane"/>
    <property type="evidence" value="ECO:0007669"/>
    <property type="project" value="UniProtKB-SubCell"/>
</dbReference>
<dbReference type="InterPro" id="IPR051716">
    <property type="entry name" value="Plant_RL_S/T_kinase"/>
</dbReference>
<keyword evidence="3" id="KW-0732">Signal</keyword>
<dbReference type="AlphaFoldDB" id="A0A2P5DSZ0"/>
<protein>
    <submittedName>
        <fullName evidence="6">LRR domain containing protein</fullName>
    </submittedName>
</protein>
<dbReference type="Gene3D" id="3.80.10.10">
    <property type="entry name" value="Ribonuclease Inhibitor"/>
    <property type="match status" value="2"/>
</dbReference>
<dbReference type="InterPro" id="IPR001611">
    <property type="entry name" value="Leu-rich_rpt"/>
</dbReference>
<keyword evidence="5" id="KW-0675">Receptor</keyword>
<evidence type="ECO:0000313" key="7">
    <source>
        <dbReference type="Proteomes" id="UP000237105"/>
    </source>
</evidence>
<keyword evidence="4" id="KW-0677">Repeat</keyword>
<dbReference type="PANTHER" id="PTHR48053">
    <property type="entry name" value="LEUCINE RICH REPEAT FAMILY PROTEIN, EXPRESSED"/>
    <property type="match status" value="1"/>
</dbReference>
<evidence type="ECO:0000256" key="1">
    <source>
        <dbReference type="ARBA" id="ARBA00004479"/>
    </source>
</evidence>
<evidence type="ECO:0000256" key="2">
    <source>
        <dbReference type="ARBA" id="ARBA00022614"/>
    </source>
</evidence>
<evidence type="ECO:0000256" key="5">
    <source>
        <dbReference type="ARBA" id="ARBA00023170"/>
    </source>
</evidence>
<dbReference type="Proteomes" id="UP000237105">
    <property type="component" value="Unassembled WGS sequence"/>
</dbReference>
<evidence type="ECO:0000313" key="6">
    <source>
        <dbReference type="EMBL" id="PON76401.1"/>
    </source>
</evidence>
<comment type="caution">
    <text evidence="6">The sequence shown here is derived from an EMBL/GenBank/DDBJ whole genome shotgun (WGS) entry which is preliminary data.</text>
</comment>
<proteinExistence type="predicted"/>
<accession>A0A2P5DSZ0</accession>
<evidence type="ECO:0000256" key="4">
    <source>
        <dbReference type="ARBA" id="ARBA00022737"/>
    </source>
</evidence>
<dbReference type="FunFam" id="3.80.10.10:FF:000383">
    <property type="entry name" value="Leucine-rich repeat receptor protein kinase EMS1"/>
    <property type="match status" value="1"/>
</dbReference>
<name>A0A2P5DSZ0_PARAD</name>
<keyword evidence="2" id="KW-0433">Leucine-rich repeat</keyword>